<dbReference type="InterPro" id="IPR022409">
    <property type="entry name" value="PKD/Chitinase_dom"/>
</dbReference>
<dbReference type="Pfam" id="PF13585">
    <property type="entry name" value="CHU_C"/>
    <property type="match status" value="1"/>
</dbReference>
<name>A0A3E1Y6F3_9BACT</name>
<sequence length="3202" mass="329896">MKKYLLSIILSCITLLQAFAQSPDPNGIVYVKKGSTGNGNSWATATGELADALKAAATNPTIKQIWVAGGTYKPKYDPVYFTDGGTNNTFRLVYNVRIFGGFAGTENSLAQRDLQKRYNKSILSGDIGVLNTATDNAAHVVLGAGNLGTALLDGFTISDGYNNNSASINVNSTQIPFNFGAGIYIAGGSPQLSNLTIINNIGINGGGGMYIENSSAVMFSLIVSGNSTTGAFGKGGGIYFGANANVTLTTALISGNRTIYGGAGINNTAFPTISNATISANYSNSTGSGIDLAAGTLTLFNSIVTGNSNSGTEISGSGILSTNNIVSGSASFVNLPSFAIAPTIAGNFRLLPYSQAIDVGESMDYPGFNFNTKDLAGNPRENGILDLGAYEYYSRTNQTINGVGNLSKTYGDAPFEPGCTTNSGLTVSYVSSDSEIAEAFQDATDGNKWKIRIKGAGKVTITAMQEGNATYNAAEDVNFTLTIAKASLNIKVNDQVKVYDGISYSGNNGYTYTGFLYGDNESGLSGNVIYSGTSTGAINPGYYVMSAYGHTSTNYNISYTSGKLTILPPETPDINGILYVKKGSTGKGNSWANAAGEVSDALRAADMINAITPGTIKQIWVSGGKYTPKYLPGTTTSSGATSRDFAFPIIKDVKVYGGFAGNETSLSQRDLRITSNSSILSGDLGVIGDYSDNAYHVVTSLGDVGSATLDGFAIVGGNANAAASFNLANNNPFSGSTSKNTGAGFLCMSSSPLLQNLNIRSNQATNYGTAIYNNASSPTLVNVVISGNSGTLDGVGIFNFANSGSTSTPTLINTTICNNFSSSSGFTIAVTSNCNIIIRNSIIYGNLYGTTKNAIKNTSGNTLDIRSSLIQTMAADASRNILDGNLDPQFVGTITPSIISTLSTGGIYYLKSNSPAINAGENVAFPGLGASATDLGGNTRLAEGTIDLGAYEYQPAVAPRVLYVKKNGIGDGSSWNNAMGEVATALRAANINQQTEEIWVAGGTYSPQYGATDLESFSIDPRDRAFSVLRNIKIYGGFAGYETSLAARDLKITANNSILEGDLGSNNKVFHVLTILNAGNTEIDGFTVTNGNASLNTNTNLNGFTLPRYFGAGICHFSGQLTLSNMDINQNQTLTVFTARGGGIYSEATNLTVNNSRIYNNTGGTGGGIFALGSTLLLSNVSLQGNTATNGGGVMQTNGIATFNNVLSTGNTVTGLGSAIQTSNATITINNNTVSGNKGTGAAVYIDGTSSNNTQINNSIIYNNAVELFTGNTTLNMKNNLVKGRAADANNSLDGTTVIPDFVSPLATTDAPSIGGDYQLKAGSAAIDAGDNTLFPNLDANTKDLAGNLRVTNFSNGGKIDLGVYEFTPNSQSISTINPVTKVYGDIPFEPGATATSNLTVEYASSDDDIATAIQDANDGNKWKIKVLKVGTVTITATQPGNAAYAAATPVDFSLTISKAPLTITANDASKTYNGLAYSGGNGVSYSGFVNNETSSVVTGTVSYNGNSQSAINTGTFAITPAGLTASNYDITYADGTLTINPATLTATANAASKTYDGNTYSGSYGVTITGFVNNETNAIVTGTPNYSGSALSATLAGTYTITPAGLTAPNYTIIYTDGTLTINPATLTATANAASKTYDGLTYSGSNSYTITGFVNNETDAIVTGTATYSGNYQSATNVGTYTITPAGLTAPNYTINYADGTLTINSATLTATANAASKTYDGITYNGGNGVTVTGFVNNETSAIVTGTVTYSGNSQTAKNVGTYTITPAGLTAPNYTINYTDGTLTINPASLTATANAASKTYDGLTYSGGNGVTVTGFVNNETDAIVTGTATYSGNSQTAKNVGTYTITPVGLTAPNYNITYTDGTLTINPATLTATANAANKTYDGLTYSGGNGVTVTGFLNNETSAIVTGTATYSGNSQTAKNVGTYTITPAGLSAPNYTINYADGTLTINSATLTANANAASKTYDGITYNGGNGVTVTGFVNNETDAIVTGTVTYSGNSQTAKNVGTYIITPTGLTAPNYTINYIDGALTINPASLTATANAASKTYDGIVYNGGNGVTVTGFVNNETEVLVTGTATYSGNSQSAKNVGTYTITPAGLTAPNYTINYTDGTLTINPASLTATANAASKTYDGVAYNGGNGVTVTGFVNNETDAIVTGTATYSGNSQTAKNVGAYTITPAGLTAPNYTINYADGTLTINPATLTATANAASKTYDGVAYNGGNGVTVTGFVNNESSAIVTGTATYSGNSQSATNVGTYTITPVGLTAPNYNITYTDGTLTINPATLTATANAASKTYDGLTYSGGNGVTVTGFVNNETNAIVTGTATYSGNSQLATNVGTYTITPAGLTAPNYTINYTDGTLTINPATLTATANAVSKTYDGVAYNGGNGVTVTGFVNNETEAIVTGTVTYSGNSQTAKNVGTYTITPTGLTAPNYTINYADGALTINPATLTAKANAASKTYDGITYNGGNGVTVTGFVNNETSTIVTGTATYSGNSQTAKNVGTYTITPAGLTAPNYTINYTDGALTINPATLTAKANAASKTYDGITYNGGNGIMVTGFVNNENDAIVTGTATYSGNSQSAKNVGTYTITPAGLTAPNYTINYTDGTLTINPASLTATANAASKTYDGVAYNGGNGVTYTGFVNNETSAIVAGTITYSGNSQSAKNVGTYTITPAGLIAPNYTITYTDGVLTINPATLTVKANTAGKTYDGIIYNGGNGVTYTGFVNNETSTVVTGTITYSGTSQTAKNVGTYVITPAGVTAPNYTINYTDGTLTINPATLTITANDQNYCFGGTKPSFTTSYLGWVNGETVVALSQQPVVQSTANTQSPAGIYDLIPTGASALNYTFNYVNGTLKINALPVSDITTPQGSILCGSGASLNLQATGNYYFRWKLNNNDIPGANLNTLSATTTGSYSAIATDANGCSAPATGNVVITQLSAPSAAFTYDLYCVDKKITFTNQSDVRNSGNVNYSWNNGDGTTSNTVSPQFIYKAAGDYNVTLTATSVACPTLTATISKTIKVEAALADMELTPVTIDAGMPAVLTGRNLNEATYRWSAANGLSNPGVYNPVATLDQSQRFNIEMTFPSGCTTTDHLQVTVNQGNAILIPNVFSPNGDGQNDILYPNLKGIKKLHYFKIFNRWGKLMFETSDEKKGWNGYYNGELQPLATYVWTVEGVDINGAIYRSQGTVTLLR</sequence>
<feature type="domain" description="PKD" evidence="2">
    <location>
        <begin position="2961"/>
        <end position="3035"/>
    </location>
</feature>
<dbReference type="InterPro" id="IPR039448">
    <property type="entry name" value="Beta_helix"/>
</dbReference>
<dbReference type="InterPro" id="IPR041286">
    <property type="entry name" value="MBG_2"/>
</dbReference>
<dbReference type="InterPro" id="IPR013783">
    <property type="entry name" value="Ig-like_fold"/>
</dbReference>
<accession>A0A3E1Y6F3</accession>
<dbReference type="InterPro" id="IPR006626">
    <property type="entry name" value="PbH1"/>
</dbReference>
<protein>
    <recommendedName>
        <fullName evidence="2">PKD domain-containing protein</fullName>
    </recommendedName>
</protein>
<reference evidence="3 4" key="1">
    <citation type="submission" date="2018-07" db="EMBL/GenBank/DDBJ databases">
        <title>Chitinophaga K2CV101002-2 sp. nov., isolated from a monsoon evergreen broad-leaved forest soil.</title>
        <authorList>
            <person name="Lv Y."/>
        </authorList>
    </citation>
    <scope>NUCLEOTIDE SEQUENCE [LARGE SCALE GENOMIC DNA]</scope>
    <source>
        <strain evidence="3 4">GDMCC 1.1288</strain>
    </source>
</reference>
<dbReference type="Pfam" id="PF18676">
    <property type="entry name" value="MBG_2"/>
    <property type="match status" value="18"/>
</dbReference>
<evidence type="ECO:0000256" key="1">
    <source>
        <dbReference type="SAM" id="SignalP"/>
    </source>
</evidence>
<dbReference type="SMART" id="SM00710">
    <property type="entry name" value="PbH1"/>
    <property type="match status" value="15"/>
</dbReference>
<dbReference type="Pfam" id="PF13229">
    <property type="entry name" value="Beta_helix"/>
    <property type="match status" value="1"/>
</dbReference>
<dbReference type="Pfam" id="PF18911">
    <property type="entry name" value="PKD_4"/>
    <property type="match status" value="1"/>
</dbReference>
<gene>
    <name evidence="3" type="ORF">DVR12_18370</name>
</gene>
<evidence type="ECO:0000313" key="4">
    <source>
        <dbReference type="Proteomes" id="UP000260644"/>
    </source>
</evidence>
<keyword evidence="4" id="KW-1185">Reference proteome</keyword>
<dbReference type="Proteomes" id="UP000260644">
    <property type="component" value="Unassembled WGS sequence"/>
</dbReference>
<dbReference type="NCBIfam" id="NF041518">
    <property type="entry name" value="choice_anch_Q"/>
    <property type="match status" value="2"/>
</dbReference>
<feature type="chain" id="PRO_5017795381" description="PKD domain-containing protein" evidence="1">
    <location>
        <begin position="21"/>
        <end position="3202"/>
    </location>
</feature>
<dbReference type="SUPFAM" id="SSF49299">
    <property type="entry name" value="PKD domain"/>
    <property type="match status" value="1"/>
</dbReference>
<feature type="signal peptide" evidence="1">
    <location>
        <begin position="1"/>
        <end position="20"/>
    </location>
</feature>
<dbReference type="InterPro" id="IPR035986">
    <property type="entry name" value="PKD_dom_sf"/>
</dbReference>
<dbReference type="RefSeq" id="WP_116977252.1">
    <property type="nucleotide sequence ID" value="NZ_QPMM01000010.1"/>
</dbReference>
<evidence type="ECO:0000313" key="3">
    <source>
        <dbReference type="EMBL" id="RFS20532.1"/>
    </source>
</evidence>
<dbReference type="InterPro" id="IPR037160">
    <property type="entry name" value="DNA_Pol_thumb_sf"/>
</dbReference>
<dbReference type="Gene3D" id="3.30.210.10">
    <property type="entry name" value="DNA polymerase, thumb domain"/>
    <property type="match status" value="15"/>
</dbReference>
<dbReference type="InterPro" id="IPR059226">
    <property type="entry name" value="Choice_anch_Q_dom"/>
</dbReference>
<dbReference type="OrthoDB" id="355609at2"/>
<dbReference type="InterPro" id="IPR026341">
    <property type="entry name" value="T9SS_type_B"/>
</dbReference>
<comment type="caution">
    <text evidence="3">The sequence shown here is derived from an EMBL/GenBank/DDBJ whole genome shotgun (WGS) entry which is preliminary data.</text>
</comment>
<dbReference type="NCBIfam" id="TIGR04131">
    <property type="entry name" value="Bac_Flav_CTERM"/>
    <property type="match status" value="1"/>
</dbReference>
<dbReference type="InterPro" id="IPR011050">
    <property type="entry name" value="Pectin_lyase_fold/virulence"/>
</dbReference>
<dbReference type="InterPro" id="IPR000601">
    <property type="entry name" value="PKD_dom"/>
</dbReference>
<evidence type="ECO:0000259" key="2">
    <source>
        <dbReference type="PROSITE" id="PS50093"/>
    </source>
</evidence>
<proteinExistence type="predicted"/>
<dbReference type="PROSITE" id="PS50093">
    <property type="entry name" value="PKD"/>
    <property type="match status" value="1"/>
</dbReference>
<keyword evidence="1" id="KW-0732">Signal</keyword>
<dbReference type="Gene3D" id="3.30.160.710">
    <property type="match status" value="1"/>
</dbReference>
<dbReference type="EMBL" id="QPMM01000010">
    <property type="protein sequence ID" value="RFS20532.1"/>
    <property type="molecule type" value="Genomic_DNA"/>
</dbReference>
<dbReference type="SMART" id="SM00089">
    <property type="entry name" value="PKD"/>
    <property type="match status" value="2"/>
</dbReference>
<organism evidence="3 4">
    <name type="scientific">Chitinophaga silvatica</name>
    <dbReference type="NCBI Taxonomy" id="2282649"/>
    <lineage>
        <taxon>Bacteria</taxon>
        <taxon>Pseudomonadati</taxon>
        <taxon>Bacteroidota</taxon>
        <taxon>Chitinophagia</taxon>
        <taxon>Chitinophagales</taxon>
        <taxon>Chitinophagaceae</taxon>
        <taxon>Chitinophaga</taxon>
    </lineage>
</organism>
<dbReference type="Gene3D" id="2.60.40.10">
    <property type="entry name" value="Immunoglobulins"/>
    <property type="match status" value="1"/>
</dbReference>
<dbReference type="CDD" id="cd00146">
    <property type="entry name" value="PKD"/>
    <property type="match status" value="1"/>
</dbReference>
<dbReference type="SUPFAM" id="SSF51126">
    <property type="entry name" value="Pectin lyase-like"/>
    <property type="match status" value="3"/>
</dbReference>